<feature type="non-terminal residue" evidence="1">
    <location>
        <position position="1"/>
    </location>
</feature>
<dbReference type="InterPro" id="IPR043128">
    <property type="entry name" value="Rev_trsase/Diguanyl_cyclase"/>
</dbReference>
<dbReference type="InterPro" id="IPR043502">
    <property type="entry name" value="DNA/RNA_pol_sf"/>
</dbReference>
<dbReference type="EMBL" id="CP045904">
    <property type="protein sequence ID" value="QQP36049.1"/>
    <property type="molecule type" value="Genomic_DNA"/>
</dbReference>
<name>A0A7T8GQK9_CALRO</name>
<dbReference type="AlphaFoldDB" id="A0A7T8GQK9"/>
<dbReference type="Proteomes" id="UP000595437">
    <property type="component" value="Chromosome 15"/>
</dbReference>
<protein>
    <submittedName>
        <fullName evidence="1">Uncharacterized protein</fullName>
    </submittedName>
</protein>
<reference evidence="2" key="1">
    <citation type="submission" date="2021-01" db="EMBL/GenBank/DDBJ databases">
        <title>Caligus Genome Assembly.</title>
        <authorList>
            <person name="Gallardo-Escarate C."/>
        </authorList>
    </citation>
    <scope>NUCLEOTIDE SEQUENCE [LARGE SCALE GENOMIC DNA]</scope>
</reference>
<sequence length="57" mass="6421">KEGYTVSPTLVRALGNFPKPRNRTDVRSFVGLVQQFEAFSPDIAEMIQPIRSLMSPK</sequence>
<keyword evidence="2" id="KW-1185">Reference proteome</keyword>
<dbReference type="Gene3D" id="3.30.70.270">
    <property type="match status" value="1"/>
</dbReference>
<gene>
    <name evidence="1" type="ORF">FKW44_021024</name>
</gene>
<proteinExistence type="predicted"/>
<accession>A0A7T8GQK9</accession>
<feature type="non-terminal residue" evidence="1">
    <location>
        <position position="57"/>
    </location>
</feature>
<evidence type="ECO:0000313" key="1">
    <source>
        <dbReference type="EMBL" id="QQP36049.1"/>
    </source>
</evidence>
<evidence type="ECO:0000313" key="2">
    <source>
        <dbReference type="Proteomes" id="UP000595437"/>
    </source>
</evidence>
<dbReference type="GO" id="GO:0071897">
    <property type="term" value="P:DNA biosynthetic process"/>
    <property type="evidence" value="ECO:0007669"/>
    <property type="project" value="UniProtKB-ARBA"/>
</dbReference>
<organism evidence="1 2">
    <name type="scientific">Caligus rogercresseyi</name>
    <name type="common">Sea louse</name>
    <dbReference type="NCBI Taxonomy" id="217165"/>
    <lineage>
        <taxon>Eukaryota</taxon>
        <taxon>Metazoa</taxon>
        <taxon>Ecdysozoa</taxon>
        <taxon>Arthropoda</taxon>
        <taxon>Crustacea</taxon>
        <taxon>Multicrustacea</taxon>
        <taxon>Hexanauplia</taxon>
        <taxon>Copepoda</taxon>
        <taxon>Siphonostomatoida</taxon>
        <taxon>Caligidae</taxon>
        <taxon>Caligus</taxon>
    </lineage>
</organism>
<dbReference type="OrthoDB" id="115435at2759"/>
<dbReference type="SUPFAM" id="SSF56672">
    <property type="entry name" value="DNA/RNA polymerases"/>
    <property type="match status" value="1"/>
</dbReference>